<reference evidence="2 3" key="1">
    <citation type="submission" date="2018-10" db="EMBL/GenBank/DDBJ databases">
        <title>Genome assembly for a Yunnan-Guizhou Plateau 3E fish, Anabarilius grahami (Regan), and its evolutionary and genetic applications.</title>
        <authorList>
            <person name="Jiang W."/>
        </authorList>
    </citation>
    <scope>NUCLEOTIDE SEQUENCE [LARGE SCALE GENOMIC DNA]</scope>
    <source>
        <strain evidence="2">AG-KIZ</strain>
        <tissue evidence="2">Muscle</tissue>
    </source>
</reference>
<name>A0A3N0XSY8_ANAGA</name>
<evidence type="ECO:0000313" key="2">
    <source>
        <dbReference type="EMBL" id="ROJ25245.1"/>
    </source>
</evidence>
<dbReference type="EMBL" id="RJVU01063416">
    <property type="protein sequence ID" value="ROJ25245.1"/>
    <property type="molecule type" value="Genomic_DNA"/>
</dbReference>
<gene>
    <name evidence="2" type="ORF">DPX16_20058</name>
</gene>
<feature type="compositionally biased region" description="Basic and acidic residues" evidence="1">
    <location>
        <begin position="134"/>
        <end position="148"/>
    </location>
</feature>
<comment type="caution">
    <text evidence="2">The sequence shown here is derived from an EMBL/GenBank/DDBJ whole genome shotgun (WGS) entry which is preliminary data.</text>
</comment>
<dbReference type="Proteomes" id="UP000281406">
    <property type="component" value="Unassembled WGS sequence"/>
</dbReference>
<accession>A0A3N0XSY8</accession>
<organism evidence="2 3">
    <name type="scientific">Anabarilius grahami</name>
    <name type="common">Kanglang fish</name>
    <name type="synonym">Barilius grahami</name>
    <dbReference type="NCBI Taxonomy" id="495550"/>
    <lineage>
        <taxon>Eukaryota</taxon>
        <taxon>Metazoa</taxon>
        <taxon>Chordata</taxon>
        <taxon>Craniata</taxon>
        <taxon>Vertebrata</taxon>
        <taxon>Euteleostomi</taxon>
        <taxon>Actinopterygii</taxon>
        <taxon>Neopterygii</taxon>
        <taxon>Teleostei</taxon>
        <taxon>Ostariophysi</taxon>
        <taxon>Cypriniformes</taxon>
        <taxon>Xenocyprididae</taxon>
        <taxon>Xenocypridinae</taxon>
        <taxon>Xenocypridinae incertae sedis</taxon>
        <taxon>Anabarilius</taxon>
    </lineage>
</organism>
<keyword evidence="3" id="KW-1185">Reference proteome</keyword>
<evidence type="ECO:0000313" key="3">
    <source>
        <dbReference type="Proteomes" id="UP000281406"/>
    </source>
</evidence>
<proteinExistence type="predicted"/>
<dbReference type="AlphaFoldDB" id="A0A3N0XSY8"/>
<protein>
    <submittedName>
        <fullName evidence="2">Uncharacterized protein</fullName>
    </submittedName>
</protein>
<sequence length="148" mass="16354">MLKPPLSRALHGSEYAPLELTSALSPCPWNSGIVGPIERPPRQSDNLNRALGVKRALAQFRALNPNCFCRGLWLQQSVPDLHDSNLQKILQIDHRLTYSSLDYTKTSSKPPALSAALQLLESNPISPTASGRIAVKDVPRRRTDHPTK</sequence>
<evidence type="ECO:0000256" key="1">
    <source>
        <dbReference type="SAM" id="MobiDB-lite"/>
    </source>
</evidence>
<feature type="region of interest" description="Disordered" evidence="1">
    <location>
        <begin position="125"/>
        <end position="148"/>
    </location>
</feature>